<organism evidence="2 3">
    <name type="scientific">Microbulbifer epialgicus</name>
    <dbReference type="NCBI Taxonomy" id="393907"/>
    <lineage>
        <taxon>Bacteria</taxon>
        <taxon>Pseudomonadati</taxon>
        <taxon>Pseudomonadota</taxon>
        <taxon>Gammaproteobacteria</taxon>
        <taxon>Cellvibrionales</taxon>
        <taxon>Microbulbiferaceae</taxon>
        <taxon>Microbulbifer</taxon>
    </lineage>
</organism>
<sequence length="279" mass="31347">MNIFLSKSVLNEHIRCQFPVVYGSVILKLIAILLAMLLPLKSVEAKIPVPYKDFYKLNDDILSKLLSFDSGQVFLKQVGGSINGSKTQDISIAIGDMVDKVKEVFLSKNQGLLSLLSENSIRDEDAFTLVKILSKYLDVNTLAVGKKFRLVFDGQSQLQSFSVKLAFAESLEIKRSDQGFIAIKHKNSTSLQNRYVEGEITGSLYNTGLRLGLSNTVLIKLNEILSYEVDFQRDIHTGDRFFVFYSILRDDLDGSEIFHSIRLTELSLANSTVTLYTRV</sequence>
<dbReference type="Proteomes" id="UP001569428">
    <property type="component" value="Unassembled WGS sequence"/>
</dbReference>
<keyword evidence="1" id="KW-1133">Transmembrane helix</keyword>
<keyword evidence="1" id="KW-0472">Membrane</keyword>
<dbReference type="EMBL" id="JBGMEK010000049">
    <property type="protein sequence ID" value="MFA0812646.1"/>
    <property type="molecule type" value="Genomic_DNA"/>
</dbReference>
<dbReference type="Gene3D" id="3.10.450.350">
    <property type="match status" value="1"/>
</dbReference>
<keyword evidence="1" id="KW-0812">Transmembrane</keyword>
<reference evidence="2 3" key="1">
    <citation type="submission" date="2024-08" db="EMBL/GenBank/DDBJ databases">
        <authorList>
            <person name="Ishaq N."/>
        </authorList>
    </citation>
    <scope>NUCLEOTIDE SEQUENCE [LARGE SCALE GENOMIC DNA]</scope>
    <source>
        <strain evidence="2 3">DSM 18651</strain>
    </source>
</reference>
<evidence type="ECO:0000313" key="2">
    <source>
        <dbReference type="EMBL" id="MFA0812646.1"/>
    </source>
</evidence>
<feature type="transmembrane region" description="Helical" evidence="1">
    <location>
        <begin position="20"/>
        <end position="40"/>
    </location>
</feature>
<name>A0ABV4P3D7_9GAMM</name>
<gene>
    <name evidence="2" type="ORF">ACCI49_17160</name>
</gene>
<evidence type="ECO:0000256" key="1">
    <source>
        <dbReference type="SAM" id="Phobius"/>
    </source>
</evidence>
<comment type="caution">
    <text evidence="2">The sequence shown here is derived from an EMBL/GenBank/DDBJ whole genome shotgun (WGS) entry which is preliminary data.</text>
</comment>
<evidence type="ECO:0008006" key="4">
    <source>
        <dbReference type="Google" id="ProtNLM"/>
    </source>
</evidence>
<proteinExistence type="predicted"/>
<keyword evidence="3" id="KW-1185">Reference proteome</keyword>
<accession>A0ABV4P3D7</accession>
<evidence type="ECO:0000313" key="3">
    <source>
        <dbReference type="Proteomes" id="UP001569428"/>
    </source>
</evidence>
<protein>
    <recommendedName>
        <fullName evidence="4">Curli production assembly/transport component CsgG</fullName>
    </recommendedName>
</protein>
<dbReference type="RefSeq" id="WP_371840339.1">
    <property type="nucleotide sequence ID" value="NZ_JBGMEK010000049.1"/>
</dbReference>